<sequence length="564" mass="61136">LDFSATPCPPSENSELPPILCDALLAPASCEEEQCSRNELPVSQPDDSVTISVPKGSAELWQWEGTAQSRYVFSKPDSLPRKQLCYPSIRHQRDGMVVSTGDNVLLCSGPNRHSAPHVAKVTALFPDPKTGTKMMALMWYYRPESLTPPRRNCVESELFASRHCDVNPVACIEDRAYVLSAAAFARFMAITKYKEECRKHWRAILAVPPRRSSEGSPEYDFRTTENEFPEDATLSNIFLCRALYDIKSRRVTRNLLFAQPPPLPLAAQSTPPSSSSPRRKSASPLSDRQQQQSQQRSLPNLSKVDLDASRASSPYSCVVDVPLGITPGSSKNSHIVSTPLAFSSPTPPIATQPMLQVLSPVVDLDACRTPVCPYSCLVPSTPIQRVSPAAASLPYSLISAVTTPQQQPAVFTNATPASGMLLSPSPQTTILLPDRAGAGAPVLDTTADLSLNWGEHGEQIALALGGDNNTAAVTATAPPLPLLQQQQQPLLRQDCGLLTMQPQQTMAGIQTLILHPAFASTVPTPSHVFCLPQSPMVVSTQHSVLPQQMLINPAAVTAEYQSHW</sequence>
<dbReference type="GO" id="GO:0005677">
    <property type="term" value="C:chromatin silencing complex"/>
    <property type="evidence" value="ECO:0007669"/>
    <property type="project" value="TreeGrafter"/>
</dbReference>
<dbReference type="AlphaFoldDB" id="A0A183STA9"/>
<feature type="region of interest" description="Disordered" evidence="1">
    <location>
        <begin position="262"/>
        <end position="305"/>
    </location>
</feature>
<dbReference type="InterPro" id="IPR043151">
    <property type="entry name" value="BAH_sf"/>
</dbReference>
<dbReference type="Gene3D" id="2.30.30.490">
    <property type="match status" value="1"/>
</dbReference>
<dbReference type="WBParaSite" id="SSLN_0000773501-mRNA-1">
    <property type="protein sequence ID" value="SSLN_0000773501-mRNA-1"/>
    <property type="gene ID" value="SSLN_0000773501"/>
</dbReference>
<feature type="compositionally biased region" description="Low complexity" evidence="1">
    <location>
        <begin position="265"/>
        <end position="297"/>
    </location>
</feature>
<dbReference type="GO" id="GO:0045892">
    <property type="term" value="P:negative regulation of DNA-templated transcription"/>
    <property type="evidence" value="ECO:0007669"/>
    <property type="project" value="TreeGrafter"/>
</dbReference>
<name>A0A183STA9_SCHSO</name>
<feature type="domain" description="BAH" evidence="2">
    <location>
        <begin position="96"/>
        <end position="255"/>
    </location>
</feature>
<dbReference type="GO" id="GO:0003682">
    <property type="term" value="F:chromatin binding"/>
    <property type="evidence" value="ECO:0007669"/>
    <property type="project" value="InterPro"/>
</dbReference>
<protein>
    <submittedName>
        <fullName evidence="3">BAH domain-containing protein</fullName>
    </submittedName>
</protein>
<reference evidence="3" key="1">
    <citation type="submission" date="2016-06" db="UniProtKB">
        <authorList>
            <consortium name="WormBaseParasite"/>
        </authorList>
    </citation>
    <scope>IDENTIFICATION</scope>
</reference>
<evidence type="ECO:0000259" key="2">
    <source>
        <dbReference type="PROSITE" id="PS51038"/>
    </source>
</evidence>
<dbReference type="InterPro" id="IPR053032">
    <property type="entry name" value="BAH_domain-containing"/>
</dbReference>
<dbReference type="GO" id="GO:0000976">
    <property type="term" value="F:transcription cis-regulatory region binding"/>
    <property type="evidence" value="ECO:0007669"/>
    <property type="project" value="TreeGrafter"/>
</dbReference>
<evidence type="ECO:0000313" key="3">
    <source>
        <dbReference type="WBParaSite" id="SSLN_0000773501-mRNA-1"/>
    </source>
</evidence>
<accession>A0A183STA9</accession>
<dbReference type="PROSITE" id="PS51038">
    <property type="entry name" value="BAH"/>
    <property type="match status" value="1"/>
</dbReference>
<dbReference type="Pfam" id="PF01426">
    <property type="entry name" value="BAH"/>
    <property type="match status" value="1"/>
</dbReference>
<dbReference type="InterPro" id="IPR001025">
    <property type="entry name" value="BAH_dom"/>
</dbReference>
<dbReference type="PANTHER" id="PTHR46576:SF1">
    <property type="entry name" value="BROMO ADJACENT HOMOLOGY DOMAIN-CONTAINING 1 PROTEIN"/>
    <property type="match status" value="1"/>
</dbReference>
<organism evidence="3">
    <name type="scientific">Schistocephalus solidus</name>
    <name type="common">Tapeworm</name>
    <dbReference type="NCBI Taxonomy" id="70667"/>
    <lineage>
        <taxon>Eukaryota</taxon>
        <taxon>Metazoa</taxon>
        <taxon>Spiralia</taxon>
        <taxon>Lophotrochozoa</taxon>
        <taxon>Platyhelminthes</taxon>
        <taxon>Cestoda</taxon>
        <taxon>Eucestoda</taxon>
        <taxon>Diphyllobothriidea</taxon>
        <taxon>Diphyllobothriidae</taxon>
        <taxon>Schistocephalus</taxon>
    </lineage>
</organism>
<proteinExistence type="predicted"/>
<evidence type="ECO:0000256" key="1">
    <source>
        <dbReference type="SAM" id="MobiDB-lite"/>
    </source>
</evidence>
<dbReference type="PANTHER" id="PTHR46576">
    <property type="entry name" value="BROMO ADJACENT HOMOLOGY DOMAIN-CONTAINING 1 PROTEIN"/>
    <property type="match status" value="1"/>
</dbReference>
<dbReference type="GO" id="GO:0031507">
    <property type="term" value="P:heterochromatin formation"/>
    <property type="evidence" value="ECO:0007669"/>
    <property type="project" value="TreeGrafter"/>
</dbReference>